<feature type="binding site" description="axial binding residue" evidence="2">
    <location>
        <position position="489"/>
    </location>
    <ligand>
        <name>heme</name>
        <dbReference type="ChEBI" id="CHEBI:30413"/>
    </ligand>
    <ligandPart>
        <name>Fe</name>
        <dbReference type="ChEBI" id="CHEBI:18248"/>
    </ligandPart>
</feature>
<evidence type="ECO:0000256" key="3">
    <source>
        <dbReference type="RuleBase" id="RU000461"/>
    </source>
</evidence>
<dbReference type="Pfam" id="PF00067">
    <property type="entry name" value="p450"/>
    <property type="match status" value="1"/>
</dbReference>
<keyword evidence="2 3" id="KW-0349">Heme</keyword>
<accession>A0A1S3J576</accession>
<dbReference type="InterPro" id="IPR050196">
    <property type="entry name" value="Cytochrome_P450_Monoox"/>
</dbReference>
<dbReference type="GO" id="GO:0005506">
    <property type="term" value="F:iron ion binding"/>
    <property type="evidence" value="ECO:0007669"/>
    <property type="project" value="InterPro"/>
</dbReference>
<dbReference type="RefSeq" id="XP_013405416.1">
    <property type="nucleotide sequence ID" value="XM_013549962.1"/>
</dbReference>
<reference evidence="6" key="1">
    <citation type="journal article" date="2015" name="Nat. Commun.">
        <title>The Lingula genome provides insights into brachiopod evolution and the origin of phosphate biomineralization.</title>
        <authorList>
            <person name="Luo Y.J."/>
            <person name="Takeuchi T."/>
            <person name="Koyanagi R."/>
            <person name="Yamada L."/>
            <person name="Kanda M."/>
            <person name="Khalturina M."/>
            <person name="Fujie M."/>
            <person name="Yamasaki S.I."/>
            <person name="Endo K."/>
            <person name="Satoh N."/>
        </authorList>
    </citation>
    <scope>NUCLEOTIDE SEQUENCE</scope>
</reference>
<keyword evidence="3" id="KW-0503">Monooxygenase</keyword>
<dbReference type="STRING" id="7574.A0A1S3J576"/>
<comment type="cofactor">
    <cofactor evidence="2">
        <name>heme</name>
        <dbReference type="ChEBI" id="CHEBI:30413"/>
    </cofactor>
</comment>
<proteinExistence type="inferred from homology"/>
<dbReference type="Proteomes" id="UP000085678">
    <property type="component" value="Unplaced"/>
</dbReference>
<protein>
    <submittedName>
        <fullName evidence="6">Phylloquinone omega-hydroxylase CYP4F2 isoform X1</fullName>
    </submittedName>
</protein>
<organism evidence="5 6">
    <name type="scientific">Lingula anatina</name>
    <name type="common">Brachiopod</name>
    <name type="synonym">Lingula unguis</name>
    <dbReference type="NCBI Taxonomy" id="7574"/>
    <lineage>
        <taxon>Eukaryota</taxon>
        <taxon>Metazoa</taxon>
        <taxon>Spiralia</taxon>
        <taxon>Lophotrochozoa</taxon>
        <taxon>Brachiopoda</taxon>
        <taxon>Linguliformea</taxon>
        <taxon>Lingulata</taxon>
        <taxon>Lingulida</taxon>
        <taxon>Linguloidea</taxon>
        <taxon>Lingulidae</taxon>
        <taxon>Lingula</taxon>
    </lineage>
</organism>
<reference evidence="6" key="2">
    <citation type="submission" date="2025-08" db="UniProtKB">
        <authorList>
            <consortium name="RefSeq"/>
        </authorList>
    </citation>
    <scope>IDENTIFICATION</scope>
</reference>
<keyword evidence="4" id="KW-0472">Membrane</keyword>
<dbReference type="AlphaFoldDB" id="A0A1S3J576"/>
<dbReference type="PRINTS" id="PR00463">
    <property type="entry name" value="EP450I"/>
</dbReference>
<dbReference type="GO" id="GO:0020037">
    <property type="term" value="F:heme binding"/>
    <property type="evidence" value="ECO:0007669"/>
    <property type="project" value="InterPro"/>
</dbReference>
<dbReference type="InParanoid" id="A0A1S3J576"/>
<dbReference type="InterPro" id="IPR017972">
    <property type="entry name" value="Cyt_P450_CS"/>
</dbReference>
<keyword evidence="2 3" id="KW-0408">Iron</keyword>
<sequence>MLKTFSSVYSLSLYCVVLRISAPPAVHGCFHVNQARTTMFLSVLPLSVYFIWTTVLGLLCWRFVKWCVAFNSFCKAISHFPGPKKHWLFGTVHEHPGSNPEGVMYLSSLTEKYKKAFCQWFGPFQARLAVVHPDTVKGILQTAEPKPGFGGYNLLLDWLGCGLLLSSGEKWKRSRRLLTHGFHFDVLQNYVKKYHETAEKLMAKFSTAAHQGNSVDVSPLASMATLEVIMNCAFSCNTDLLGQGDDHPYHDAVVTLSRHAMHRFFNPHLWFDFVFYLTPDGKENKRLLHYVHGVTESIIEKRKEQLKSIVGGQGKKLDFLDILLMARDENGVGLSDSDIRAEADTFLFRGHDTTASALAWTLYSLAKYPDHQKKVQAEVDNLLAERENKEFTWNDLHDGMPYLSAFLKESMRMHSPVPLIARTLTQELTIDGHVVPVGTKIDICIHQMNHNPVVFPDHMEFRPERFLNTDAKKTDPFSFVPFSAGPRNCIGQNFAMNELKVMLGKTVQSFELTLDPTHQYLYKPDMVMRAVHGIKLFIKHRN</sequence>
<comment type="similarity">
    <text evidence="1 3">Belongs to the cytochrome P450 family.</text>
</comment>
<dbReference type="PANTHER" id="PTHR24291">
    <property type="entry name" value="CYTOCHROME P450 FAMILY 4"/>
    <property type="match status" value="1"/>
</dbReference>
<dbReference type="InterPro" id="IPR036396">
    <property type="entry name" value="Cyt_P450_sf"/>
</dbReference>
<dbReference type="InterPro" id="IPR002401">
    <property type="entry name" value="Cyt_P450_E_grp-I"/>
</dbReference>
<evidence type="ECO:0000313" key="6">
    <source>
        <dbReference type="RefSeq" id="XP_013405416.1"/>
    </source>
</evidence>
<keyword evidence="5" id="KW-1185">Reference proteome</keyword>
<dbReference type="GeneID" id="106170190"/>
<dbReference type="SUPFAM" id="SSF48264">
    <property type="entry name" value="Cytochrome P450"/>
    <property type="match status" value="1"/>
</dbReference>
<feature type="transmembrane region" description="Helical" evidence="4">
    <location>
        <begin position="38"/>
        <end position="61"/>
    </location>
</feature>
<dbReference type="KEGG" id="lak:106170190"/>
<dbReference type="Gene3D" id="1.10.630.10">
    <property type="entry name" value="Cytochrome P450"/>
    <property type="match status" value="1"/>
</dbReference>
<dbReference type="CDD" id="cd20659">
    <property type="entry name" value="CYP4B_4F-like"/>
    <property type="match status" value="1"/>
</dbReference>
<evidence type="ECO:0000256" key="4">
    <source>
        <dbReference type="SAM" id="Phobius"/>
    </source>
</evidence>
<dbReference type="PRINTS" id="PR00385">
    <property type="entry name" value="P450"/>
</dbReference>
<dbReference type="OrthoDB" id="1470350at2759"/>
<gene>
    <name evidence="6" type="primary">LOC106170190</name>
</gene>
<evidence type="ECO:0000256" key="2">
    <source>
        <dbReference type="PIRSR" id="PIRSR602401-1"/>
    </source>
</evidence>
<keyword evidence="2 3" id="KW-0479">Metal-binding</keyword>
<keyword evidence="3" id="KW-0560">Oxidoreductase</keyword>
<name>A0A1S3J576_LINAN</name>
<dbReference type="GO" id="GO:0004497">
    <property type="term" value="F:monooxygenase activity"/>
    <property type="evidence" value="ECO:0007669"/>
    <property type="project" value="UniProtKB-KW"/>
</dbReference>
<keyword evidence="4" id="KW-0812">Transmembrane</keyword>
<dbReference type="GO" id="GO:0016705">
    <property type="term" value="F:oxidoreductase activity, acting on paired donors, with incorporation or reduction of molecular oxygen"/>
    <property type="evidence" value="ECO:0007669"/>
    <property type="project" value="InterPro"/>
</dbReference>
<dbReference type="PROSITE" id="PS00086">
    <property type="entry name" value="CYTOCHROME_P450"/>
    <property type="match status" value="1"/>
</dbReference>
<dbReference type="PANTHER" id="PTHR24291:SF201">
    <property type="entry name" value="CYTOCHROME P450, FAMILY 4, SUBFAMILY B, POLYPEPTIDE 7"/>
    <property type="match status" value="1"/>
</dbReference>
<evidence type="ECO:0000313" key="5">
    <source>
        <dbReference type="Proteomes" id="UP000085678"/>
    </source>
</evidence>
<evidence type="ECO:0000256" key="1">
    <source>
        <dbReference type="ARBA" id="ARBA00010617"/>
    </source>
</evidence>
<dbReference type="InterPro" id="IPR001128">
    <property type="entry name" value="Cyt_P450"/>
</dbReference>
<keyword evidence="4" id="KW-1133">Transmembrane helix</keyword>